<dbReference type="InterPro" id="IPR039261">
    <property type="entry name" value="FNR_nucleotide-bd"/>
</dbReference>
<gene>
    <name evidence="3" type="ORF">VI08_12545</name>
</gene>
<protein>
    <submittedName>
        <fullName evidence="3">Iron utilization protein</fullName>
    </submittedName>
</protein>
<sequence length="253" mass="27789">MSGKHEIQRVRHEVRMRMLTVVKVIELTPHMVRVTVQGPELEGFPSASPDDHVKLFFPVDDGQFNMPVMTPDGPVYPEGKTPSPARDYTPRAFRPDALELDIDFVIHGDGPASTWAESARVGDKLGVGGPRGSMIVPGDYDHYVLVGDETALPAIGRWLEEMPKGTAVTVLAEIASAAEKQPLARDVQWFIRGESPSLDEAVASLAIPTGDTFWWVATESKRARGLRSLLVEHRGIDKDWVKATGYWVAAPAL</sequence>
<dbReference type="PROSITE" id="PS51384">
    <property type="entry name" value="FAD_FR"/>
    <property type="match status" value="1"/>
</dbReference>
<dbReference type="Proteomes" id="UP000033651">
    <property type="component" value="Unassembled WGS sequence"/>
</dbReference>
<dbReference type="PANTHER" id="PTHR30157">
    <property type="entry name" value="FERRIC REDUCTASE, NADPH-DEPENDENT"/>
    <property type="match status" value="1"/>
</dbReference>
<proteinExistence type="inferred from homology"/>
<reference evidence="3 4" key="1">
    <citation type="submission" date="2015-03" db="EMBL/GenBank/DDBJ databases">
        <title>Draft genome sequence of Luteibacter yeojuensis strain SU11.</title>
        <authorList>
            <person name="Sulaiman J."/>
            <person name="Priya K."/>
            <person name="Chan K.-G."/>
        </authorList>
    </citation>
    <scope>NUCLEOTIDE SEQUENCE [LARGE SCALE GENOMIC DNA]</scope>
    <source>
        <strain evidence="3 4">SU11</strain>
    </source>
</reference>
<comment type="caution">
    <text evidence="3">The sequence shown here is derived from an EMBL/GenBank/DDBJ whole genome shotgun (WGS) entry which is preliminary data.</text>
</comment>
<dbReference type="EMBL" id="JZRB01000025">
    <property type="protein sequence ID" value="KJV32551.1"/>
    <property type="molecule type" value="Genomic_DNA"/>
</dbReference>
<keyword evidence="4" id="KW-1185">Reference proteome</keyword>
<dbReference type="CDD" id="cd06193">
    <property type="entry name" value="siderophore_interacting"/>
    <property type="match status" value="1"/>
</dbReference>
<name>A0A0F3KN18_9GAMM</name>
<feature type="domain" description="FAD-binding FR-type" evidence="2">
    <location>
        <begin position="14"/>
        <end position="137"/>
    </location>
</feature>
<dbReference type="Gene3D" id="2.40.30.10">
    <property type="entry name" value="Translation factors"/>
    <property type="match status" value="1"/>
</dbReference>
<accession>A0A0F3KN18</accession>
<dbReference type="Gene3D" id="3.40.50.80">
    <property type="entry name" value="Nucleotide-binding domain of ferredoxin-NADP reductase (FNR) module"/>
    <property type="match status" value="1"/>
</dbReference>
<comment type="similarity">
    <text evidence="1">Belongs to the SIP oxidoreductase family.</text>
</comment>
<dbReference type="Pfam" id="PF08021">
    <property type="entry name" value="FAD_binding_9"/>
    <property type="match status" value="1"/>
</dbReference>
<dbReference type="SUPFAM" id="SSF63380">
    <property type="entry name" value="Riboflavin synthase domain-like"/>
    <property type="match status" value="1"/>
</dbReference>
<dbReference type="InterPro" id="IPR013113">
    <property type="entry name" value="SIP_FAD-bd"/>
</dbReference>
<organism evidence="3 4">
    <name type="scientific">Luteibacter yeojuensis</name>
    <dbReference type="NCBI Taxonomy" id="345309"/>
    <lineage>
        <taxon>Bacteria</taxon>
        <taxon>Pseudomonadati</taxon>
        <taxon>Pseudomonadota</taxon>
        <taxon>Gammaproteobacteria</taxon>
        <taxon>Lysobacterales</taxon>
        <taxon>Rhodanobacteraceae</taxon>
        <taxon>Luteibacter</taxon>
    </lineage>
</organism>
<dbReference type="FunFam" id="2.40.30.10:FF:000055">
    <property type="entry name" value="Siderophore-interacting family protein"/>
    <property type="match status" value="1"/>
</dbReference>
<dbReference type="RefSeq" id="WP_045829917.1">
    <property type="nucleotide sequence ID" value="NZ_JZRB01000025.1"/>
</dbReference>
<dbReference type="AlphaFoldDB" id="A0A0F3KN18"/>
<dbReference type="InterPro" id="IPR017938">
    <property type="entry name" value="Riboflavin_synthase-like_b-brl"/>
</dbReference>
<dbReference type="InterPro" id="IPR017927">
    <property type="entry name" value="FAD-bd_FR_type"/>
</dbReference>
<dbReference type="InterPro" id="IPR007037">
    <property type="entry name" value="SIP_rossman_dom"/>
</dbReference>
<dbReference type="InterPro" id="IPR039374">
    <property type="entry name" value="SIP_fam"/>
</dbReference>
<evidence type="ECO:0000256" key="1">
    <source>
        <dbReference type="ARBA" id="ARBA00035644"/>
    </source>
</evidence>
<dbReference type="GO" id="GO:0016491">
    <property type="term" value="F:oxidoreductase activity"/>
    <property type="evidence" value="ECO:0007669"/>
    <property type="project" value="InterPro"/>
</dbReference>
<evidence type="ECO:0000259" key="2">
    <source>
        <dbReference type="PROSITE" id="PS51384"/>
    </source>
</evidence>
<dbReference type="OrthoDB" id="9814826at2"/>
<dbReference type="Pfam" id="PF04954">
    <property type="entry name" value="SIP"/>
    <property type="match status" value="1"/>
</dbReference>
<evidence type="ECO:0000313" key="4">
    <source>
        <dbReference type="Proteomes" id="UP000033651"/>
    </source>
</evidence>
<dbReference type="PATRIC" id="fig|345309.4.peg.1854"/>
<dbReference type="PANTHER" id="PTHR30157:SF0">
    <property type="entry name" value="NADPH-DEPENDENT FERRIC-CHELATE REDUCTASE"/>
    <property type="match status" value="1"/>
</dbReference>
<evidence type="ECO:0000313" key="3">
    <source>
        <dbReference type="EMBL" id="KJV32551.1"/>
    </source>
</evidence>